<evidence type="ECO:0000256" key="1">
    <source>
        <dbReference type="ARBA" id="ARBA00022553"/>
    </source>
</evidence>
<dbReference type="CDD" id="cd17535">
    <property type="entry name" value="REC_NarL-like"/>
    <property type="match status" value="1"/>
</dbReference>
<dbReference type="Proteomes" id="UP000003113">
    <property type="component" value="Unassembled WGS sequence"/>
</dbReference>
<dbReference type="EMBL" id="AGUF01000016">
    <property type="protein sequence ID" value="EHK67703.1"/>
    <property type="molecule type" value="Genomic_DNA"/>
</dbReference>
<name>H0F1X7_9BURK</name>
<evidence type="ECO:0000256" key="3">
    <source>
        <dbReference type="PROSITE-ProRule" id="PRU00169"/>
    </source>
</evidence>
<feature type="domain" description="Response regulatory" evidence="5">
    <location>
        <begin position="1"/>
        <end position="110"/>
    </location>
</feature>
<gene>
    <name evidence="6" type="ORF">KYC_03817</name>
</gene>
<dbReference type="PATRIC" id="fig|477184.5.peg.754"/>
<dbReference type="InterPro" id="IPR058245">
    <property type="entry name" value="NreC/VraR/RcsB-like_REC"/>
</dbReference>
<keyword evidence="7" id="KW-1185">Reference proteome</keyword>
<evidence type="ECO:0000256" key="2">
    <source>
        <dbReference type="ARBA" id="ARBA00023125"/>
    </source>
</evidence>
<dbReference type="PROSITE" id="PS50110">
    <property type="entry name" value="RESPONSE_REGULATORY"/>
    <property type="match status" value="1"/>
</dbReference>
<protein>
    <submittedName>
        <fullName evidence="6">Two component LuxR family transcription regulator protein</fullName>
    </submittedName>
</protein>
<dbReference type="InterPro" id="IPR016032">
    <property type="entry name" value="Sig_transdc_resp-reg_C-effctor"/>
</dbReference>
<dbReference type="eggNOG" id="COG2197">
    <property type="taxonomic scope" value="Bacteria"/>
</dbReference>
<evidence type="ECO:0000313" key="6">
    <source>
        <dbReference type="EMBL" id="EHK67703.1"/>
    </source>
</evidence>
<dbReference type="Pfam" id="PF00196">
    <property type="entry name" value="GerE"/>
    <property type="match status" value="1"/>
</dbReference>
<evidence type="ECO:0000259" key="4">
    <source>
        <dbReference type="PROSITE" id="PS50043"/>
    </source>
</evidence>
<dbReference type="PRINTS" id="PR00038">
    <property type="entry name" value="HTHLUXR"/>
</dbReference>
<dbReference type="Gene3D" id="3.40.50.2300">
    <property type="match status" value="1"/>
</dbReference>
<dbReference type="PANTHER" id="PTHR43214:SF17">
    <property type="entry name" value="TRANSCRIPTIONAL REGULATORY PROTEIN RCSB"/>
    <property type="match status" value="1"/>
</dbReference>
<dbReference type="SUPFAM" id="SSF52172">
    <property type="entry name" value="CheY-like"/>
    <property type="match status" value="1"/>
</dbReference>
<dbReference type="InterPro" id="IPR001789">
    <property type="entry name" value="Sig_transdc_resp-reg_receiver"/>
</dbReference>
<dbReference type="AlphaFoldDB" id="H0F1X7"/>
<comment type="caution">
    <text evidence="6">The sequence shown here is derived from an EMBL/GenBank/DDBJ whole genome shotgun (WGS) entry which is preliminary data.</text>
</comment>
<keyword evidence="2" id="KW-0238">DNA-binding</keyword>
<dbReference type="STRING" id="477184.KYC_03817"/>
<sequence length="222" mass="24590">MVLKGLKSLFEGYADIKVTGVFEDSYELFDAMPADPLDVLLMEYVLDTSDLNGAELIRCLRQQYPQTRILVFSATQDPAIVALAMRLGAHGYINKRAHEEDIIRALRRVHDDGRYIDPDMRDQLPDSLAPITPREARGDLSEPRIQALLRTAELSPCEYAVLRKFVAGANVMEIAERLHKSPKTISSQKAAAFRKLGVSTDNGLYRLVGTAADPALSASAFL</sequence>
<accession>H0F1X7</accession>
<dbReference type="PROSITE" id="PS50043">
    <property type="entry name" value="HTH_LUXR_2"/>
    <property type="match status" value="1"/>
</dbReference>
<dbReference type="InterPro" id="IPR039420">
    <property type="entry name" value="WalR-like"/>
</dbReference>
<feature type="domain" description="HTH luxR-type" evidence="4">
    <location>
        <begin position="147"/>
        <end position="212"/>
    </location>
</feature>
<dbReference type="Pfam" id="PF00072">
    <property type="entry name" value="Response_reg"/>
    <property type="match status" value="1"/>
</dbReference>
<dbReference type="PANTHER" id="PTHR43214">
    <property type="entry name" value="TWO-COMPONENT RESPONSE REGULATOR"/>
    <property type="match status" value="1"/>
</dbReference>
<dbReference type="GO" id="GO:0000160">
    <property type="term" value="P:phosphorelay signal transduction system"/>
    <property type="evidence" value="ECO:0007669"/>
    <property type="project" value="InterPro"/>
</dbReference>
<dbReference type="SMART" id="SM00421">
    <property type="entry name" value="HTH_LUXR"/>
    <property type="match status" value="1"/>
</dbReference>
<dbReference type="GO" id="GO:0003677">
    <property type="term" value="F:DNA binding"/>
    <property type="evidence" value="ECO:0007669"/>
    <property type="project" value="UniProtKB-KW"/>
</dbReference>
<organism evidence="6 7">
    <name type="scientific">Achromobacter arsenitoxydans SY8</name>
    <dbReference type="NCBI Taxonomy" id="477184"/>
    <lineage>
        <taxon>Bacteria</taxon>
        <taxon>Pseudomonadati</taxon>
        <taxon>Pseudomonadota</taxon>
        <taxon>Betaproteobacteria</taxon>
        <taxon>Burkholderiales</taxon>
        <taxon>Alcaligenaceae</taxon>
        <taxon>Achromobacter</taxon>
    </lineage>
</organism>
<keyword evidence="1" id="KW-0597">Phosphoprotein</keyword>
<dbReference type="InterPro" id="IPR000792">
    <property type="entry name" value="Tscrpt_reg_LuxR_C"/>
</dbReference>
<dbReference type="SUPFAM" id="SSF46894">
    <property type="entry name" value="C-terminal effector domain of the bipartite response regulators"/>
    <property type="match status" value="1"/>
</dbReference>
<dbReference type="GO" id="GO:0006355">
    <property type="term" value="P:regulation of DNA-templated transcription"/>
    <property type="evidence" value="ECO:0007669"/>
    <property type="project" value="InterPro"/>
</dbReference>
<evidence type="ECO:0000313" key="7">
    <source>
        <dbReference type="Proteomes" id="UP000003113"/>
    </source>
</evidence>
<dbReference type="CDD" id="cd06170">
    <property type="entry name" value="LuxR_C_like"/>
    <property type="match status" value="1"/>
</dbReference>
<proteinExistence type="predicted"/>
<reference evidence="6 7" key="1">
    <citation type="journal article" date="2012" name="J. Bacteriol.">
        <title>Genome sequence of the highly efficient arsenite-oxidizing bacterium Achromobacter arsenitoxydans SY8.</title>
        <authorList>
            <person name="Li X."/>
            <person name="Hu Y."/>
            <person name="Gong J."/>
            <person name="Lin Y."/>
            <person name="Johnstone L."/>
            <person name="Rensing C."/>
            <person name="Wang G."/>
        </authorList>
    </citation>
    <scope>NUCLEOTIDE SEQUENCE [LARGE SCALE GENOMIC DNA]</scope>
    <source>
        <strain evidence="6 7">SY8</strain>
    </source>
</reference>
<comment type="caution">
    <text evidence="3">Lacks conserved residue(s) required for the propagation of feature annotation.</text>
</comment>
<dbReference type="InterPro" id="IPR011006">
    <property type="entry name" value="CheY-like_superfamily"/>
</dbReference>
<evidence type="ECO:0000259" key="5">
    <source>
        <dbReference type="PROSITE" id="PS50110"/>
    </source>
</evidence>